<dbReference type="PROSITE" id="PS50076">
    <property type="entry name" value="DNAJ_2"/>
    <property type="match status" value="1"/>
</dbReference>
<evidence type="ECO:0000313" key="12">
    <source>
        <dbReference type="Proteomes" id="UP000663829"/>
    </source>
</evidence>
<evidence type="ECO:0000313" key="8">
    <source>
        <dbReference type="EMBL" id="CAF0865089.1"/>
    </source>
</evidence>
<name>A0A813X4H7_9BILA</name>
<dbReference type="Proteomes" id="UP000682733">
    <property type="component" value="Unassembled WGS sequence"/>
</dbReference>
<evidence type="ECO:0000256" key="3">
    <source>
        <dbReference type="ARBA" id="ARBA00041533"/>
    </source>
</evidence>
<comment type="subunit">
    <text evidence="5">Interacts with HSPA5/BiP; interaction is direct. Interacts with ERN1/IRE1 (via the luminal region). Interacts with DERL1.</text>
</comment>
<evidence type="ECO:0000256" key="5">
    <source>
        <dbReference type="ARBA" id="ARBA00046365"/>
    </source>
</evidence>
<proteinExistence type="predicted"/>
<dbReference type="GO" id="GO:0051787">
    <property type="term" value="F:misfolded protein binding"/>
    <property type="evidence" value="ECO:0007669"/>
    <property type="project" value="TreeGrafter"/>
</dbReference>
<dbReference type="OrthoDB" id="552049at2759"/>
<evidence type="ECO:0000313" key="10">
    <source>
        <dbReference type="EMBL" id="CAF3652604.1"/>
    </source>
</evidence>
<feature type="compositionally biased region" description="Polar residues" evidence="6">
    <location>
        <begin position="134"/>
        <end position="159"/>
    </location>
</feature>
<dbReference type="InterPro" id="IPR001623">
    <property type="entry name" value="DnaJ_domain"/>
</dbReference>
<dbReference type="Gene3D" id="1.10.287.110">
    <property type="entry name" value="DnaJ domain"/>
    <property type="match status" value="1"/>
</dbReference>
<keyword evidence="1" id="KW-0143">Chaperone</keyword>
<evidence type="ECO:0000313" key="9">
    <source>
        <dbReference type="EMBL" id="CAF1280391.1"/>
    </source>
</evidence>
<dbReference type="InterPro" id="IPR036869">
    <property type="entry name" value="J_dom_sf"/>
</dbReference>
<dbReference type="PANTHER" id="PTHR44360:SF1">
    <property type="entry name" value="DNAJ HOMOLOG SUBFAMILY B MEMBER 9"/>
    <property type="match status" value="1"/>
</dbReference>
<dbReference type="EMBL" id="CAJOBC010001066">
    <property type="protein sequence ID" value="CAF3652604.1"/>
    <property type="molecule type" value="Genomic_DNA"/>
</dbReference>
<sequence length="159" mass="17909">MAAGDSDDKTLPSSQNYYDLLGISKTATEEEIKRAYRKTALRLHPDKNPDPNAASQFQSVDKAYKILSDPKLRSTYDQFGANAADMMRRMNDDYADILQRMPAWKKILITEEAVRTTEPNVNATNESDPVLKQPENTIITLGNSEPFKTTYEATSNTQQ</sequence>
<dbReference type="EMBL" id="CAJNOQ010001066">
    <property type="protein sequence ID" value="CAF0865089.1"/>
    <property type="molecule type" value="Genomic_DNA"/>
</dbReference>
<evidence type="ECO:0000259" key="7">
    <source>
        <dbReference type="PROSITE" id="PS50076"/>
    </source>
</evidence>
<evidence type="ECO:0000313" key="11">
    <source>
        <dbReference type="EMBL" id="CAF4085246.1"/>
    </source>
</evidence>
<dbReference type="EMBL" id="CAJOBA010039902">
    <property type="protein sequence ID" value="CAF4085246.1"/>
    <property type="molecule type" value="Genomic_DNA"/>
</dbReference>
<keyword evidence="12" id="KW-1185">Reference proteome</keyword>
<organism evidence="8 12">
    <name type="scientific">Didymodactylos carnosus</name>
    <dbReference type="NCBI Taxonomy" id="1234261"/>
    <lineage>
        <taxon>Eukaryota</taxon>
        <taxon>Metazoa</taxon>
        <taxon>Spiralia</taxon>
        <taxon>Gnathifera</taxon>
        <taxon>Rotifera</taxon>
        <taxon>Eurotatoria</taxon>
        <taxon>Bdelloidea</taxon>
        <taxon>Philodinida</taxon>
        <taxon>Philodinidae</taxon>
        <taxon>Didymodactylos</taxon>
    </lineage>
</organism>
<dbReference type="Proteomes" id="UP000681722">
    <property type="component" value="Unassembled WGS sequence"/>
</dbReference>
<dbReference type="PANTHER" id="PTHR44360">
    <property type="entry name" value="DNAJ HOMOLOG SUBFAMILY B MEMBER 9"/>
    <property type="match status" value="1"/>
</dbReference>
<evidence type="ECO:0000256" key="6">
    <source>
        <dbReference type="SAM" id="MobiDB-lite"/>
    </source>
</evidence>
<protein>
    <recommendedName>
        <fullName evidence="2">DnaJ homolog subfamily B member 9</fullName>
    </recommendedName>
    <alternativeName>
        <fullName evidence="3">Endoplasmic reticulum DNA J domain-containing protein 4</fullName>
    </alternativeName>
</protein>
<evidence type="ECO:0000256" key="2">
    <source>
        <dbReference type="ARBA" id="ARBA00040158"/>
    </source>
</evidence>
<gene>
    <name evidence="8" type="ORF">GPM918_LOCUS6794</name>
    <name evidence="9" type="ORF">OVA965_LOCUS27609</name>
    <name evidence="10" type="ORF">SRO942_LOCUS6794</name>
    <name evidence="11" type="ORF">TMI583_LOCUS28357</name>
</gene>
<evidence type="ECO:0000256" key="4">
    <source>
        <dbReference type="ARBA" id="ARBA00045428"/>
    </source>
</evidence>
<dbReference type="GO" id="GO:0005783">
    <property type="term" value="C:endoplasmic reticulum"/>
    <property type="evidence" value="ECO:0007669"/>
    <property type="project" value="TreeGrafter"/>
</dbReference>
<dbReference type="GO" id="GO:0036503">
    <property type="term" value="P:ERAD pathway"/>
    <property type="evidence" value="ECO:0007669"/>
    <property type="project" value="TreeGrafter"/>
</dbReference>
<feature type="region of interest" description="Disordered" evidence="6">
    <location>
        <begin position="119"/>
        <end position="159"/>
    </location>
</feature>
<dbReference type="CDD" id="cd06257">
    <property type="entry name" value="DnaJ"/>
    <property type="match status" value="1"/>
</dbReference>
<dbReference type="Pfam" id="PF00226">
    <property type="entry name" value="DnaJ"/>
    <property type="match status" value="1"/>
</dbReference>
<dbReference type="Proteomes" id="UP000677228">
    <property type="component" value="Unassembled WGS sequence"/>
</dbReference>
<accession>A0A813X4H7</accession>
<dbReference type="EMBL" id="CAJNOK010018339">
    <property type="protein sequence ID" value="CAF1280391.1"/>
    <property type="molecule type" value="Genomic_DNA"/>
</dbReference>
<evidence type="ECO:0000256" key="1">
    <source>
        <dbReference type="ARBA" id="ARBA00023186"/>
    </source>
</evidence>
<comment type="function">
    <text evidence="4">Co-chaperone for Hsp70 protein HSPA5/BiP that acts as a key repressor of the ERN1/IRE1-mediated unfolded protein response (UPR). J domain-containing co-chaperones stimulate the ATPase activity of Hsp70 proteins and are required for efficient substrate recognition by Hsp70 proteins. In the unstressed endoplasmic reticulum, interacts with the luminal region of ERN1/IRE1 and selectively recruits HSPA5/BiP: HSPA5/BiP disrupts the dimerization of the active ERN1/IRE1 luminal region, thereby inactivating ERN1/IRE1. Also involved in endoplasmic reticulum-associated degradation (ERAD) of misfolded proteins. Required for survival of B-cell progenitors and normal antibody production.</text>
</comment>
<feature type="domain" description="J" evidence="7">
    <location>
        <begin position="16"/>
        <end position="80"/>
    </location>
</feature>
<dbReference type="AlphaFoldDB" id="A0A813X4H7"/>
<dbReference type="Proteomes" id="UP000663829">
    <property type="component" value="Unassembled WGS sequence"/>
</dbReference>
<comment type="caution">
    <text evidence="8">The sequence shown here is derived from an EMBL/GenBank/DDBJ whole genome shotgun (WGS) entry which is preliminary data.</text>
</comment>
<reference evidence="8" key="1">
    <citation type="submission" date="2021-02" db="EMBL/GenBank/DDBJ databases">
        <authorList>
            <person name="Nowell W R."/>
        </authorList>
    </citation>
    <scope>NUCLEOTIDE SEQUENCE</scope>
</reference>
<dbReference type="SUPFAM" id="SSF46565">
    <property type="entry name" value="Chaperone J-domain"/>
    <property type="match status" value="1"/>
</dbReference>
<dbReference type="PRINTS" id="PR00625">
    <property type="entry name" value="JDOMAIN"/>
</dbReference>
<dbReference type="SMART" id="SM00271">
    <property type="entry name" value="DnaJ"/>
    <property type="match status" value="1"/>
</dbReference>
<dbReference type="InterPro" id="IPR051948">
    <property type="entry name" value="Hsp70_co-chaperone_J-domain"/>
</dbReference>
<dbReference type="GO" id="GO:0051087">
    <property type="term" value="F:protein-folding chaperone binding"/>
    <property type="evidence" value="ECO:0007669"/>
    <property type="project" value="TreeGrafter"/>
</dbReference>